<dbReference type="PANTHER" id="PTHR23355:SF42">
    <property type="entry name" value="RIBONUCLEASE II, CHLOROPLASTIC_MITOCHONDRIAL"/>
    <property type="match status" value="1"/>
</dbReference>
<dbReference type="Proteomes" id="UP000886520">
    <property type="component" value="Chromosome 17"/>
</dbReference>
<dbReference type="GO" id="GO:0003723">
    <property type="term" value="F:RNA binding"/>
    <property type="evidence" value="ECO:0007669"/>
    <property type="project" value="InterPro"/>
</dbReference>
<dbReference type="InterPro" id="IPR001900">
    <property type="entry name" value="RNase_II/R"/>
</dbReference>
<evidence type="ECO:0000313" key="2">
    <source>
        <dbReference type="EMBL" id="KAI5067057.1"/>
    </source>
</evidence>
<gene>
    <name evidence="2" type="ORF">GOP47_0017585</name>
</gene>
<accession>A0A9D4ZAQ6</accession>
<dbReference type="GO" id="GO:0000932">
    <property type="term" value="C:P-body"/>
    <property type="evidence" value="ECO:0007669"/>
    <property type="project" value="TreeGrafter"/>
</dbReference>
<dbReference type="Pfam" id="PF23163">
    <property type="entry name" value="CSD_RNase_II"/>
    <property type="match status" value="1"/>
</dbReference>
<reference evidence="2" key="1">
    <citation type="submission" date="2021-01" db="EMBL/GenBank/DDBJ databases">
        <title>Adiantum capillus-veneris genome.</title>
        <authorList>
            <person name="Fang Y."/>
            <person name="Liao Q."/>
        </authorList>
    </citation>
    <scope>NUCLEOTIDE SEQUENCE</scope>
    <source>
        <strain evidence="2">H3</strain>
        <tissue evidence="2">Leaf</tissue>
    </source>
</reference>
<dbReference type="InterPro" id="IPR057324">
    <property type="entry name" value="WH_RNase_II"/>
</dbReference>
<dbReference type="InterPro" id="IPR056403">
    <property type="entry name" value="RNase_II_barrel"/>
</dbReference>
<dbReference type="GO" id="GO:0000175">
    <property type="term" value="F:3'-5'-RNA exonuclease activity"/>
    <property type="evidence" value="ECO:0007669"/>
    <property type="project" value="TreeGrafter"/>
</dbReference>
<dbReference type="GO" id="GO:0006402">
    <property type="term" value="P:mRNA catabolic process"/>
    <property type="evidence" value="ECO:0007669"/>
    <property type="project" value="TreeGrafter"/>
</dbReference>
<dbReference type="EMBL" id="JABFUD020000017">
    <property type="protein sequence ID" value="KAI5067057.1"/>
    <property type="molecule type" value="Genomic_DNA"/>
</dbReference>
<dbReference type="InterPro" id="IPR050180">
    <property type="entry name" value="RNR_Ribonuclease"/>
</dbReference>
<dbReference type="OrthoDB" id="2285229at2759"/>
<proteinExistence type="predicted"/>
<dbReference type="Pfam" id="PF00773">
    <property type="entry name" value="RNB"/>
    <property type="match status" value="1"/>
</dbReference>
<organism evidence="2 3">
    <name type="scientific">Adiantum capillus-veneris</name>
    <name type="common">Maidenhair fern</name>
    <dbReference type="NCBI Taxonomy" id="13818"/>
    <lineage>
        <taxon>Eukaryota</taxon>
        <taxon>Viridiplantae</taxon>
        <taxon>Streptophyta</taxon>
        <taxon>Embryophyta</taxon>
        <taxon>Tracheophyta</taxon>
        <taxon>Polypodiopsida</taxon>
        <taxon>Polypodiidae</taxon>
        <taxon>Polypodiales</taxon>
        <taxon>Pteridineae</taxon>
        <taxon>Pteridaceae</taxon>
        <taxon>Vittarioideae</taxon>
        <taxon>Adiantum</taxon>
    </lineage>
</organism>
<dbReference type="InterPro" id="IPR012340">
    <property type="entry name" value="NA-bd_OB-fold"/>
</dbReference>
<name>A0A9D4ZAQ6_ADICA</name>
<dbReference type="Pfam" id="PF25255">
    <property type="entry name" value="WHD_RNase_II"/>
    <property type="match status" value="1"/>
</dbReference>
<sequence length="757" mass="85502">MAASTAFTRVPACSSSVCEARHGQHASRKSAHFNLTLRPLGPGEKGISGGAVALIRPFLQVALVTCVTNVHKATLQKGVLIEFKKDSGRIVLGVTQNREGKRNWTVVDQDADTFIVKPNQVKFVIPGTDNFNPQDVSRLLQEAERLQDPALLEIAWEEMLLDEKTADIEELASILYGSAAPEKCYGAYKLVASNPIYFKCKEEGYSPKYEPRTIAQVKELQAQQMREEMAHKKLLDFVDFVKSVMQLPFEERPTRNVWDAKDAFQAYLESLKLFALDMCESSDIRSLALQLLDQLKMNKTPTTALNLLTQIRYFKLHENFSLLKQDIQINFSAEALAEAEAIIDKPLYDVDREIRVDLTTLKVYTIDCYDPDEIDDGLSAIRLPDGRLKVWIHIADPTRWIDWKSALQKEASQRGASIYLPTLTLPMLPKTLGVDLLSLREREYCSAVSVSITLSQNGSIAEQKVENSVISPTYALSYEAASELLGFGLKEEEGLSFLHEAALLRKMWRQSNGALDAFLPSIKVSVKDDDAKAPDITVCVEDQNCPSILLVTEMMLLCGEVIAAFGNEHRLCLPYKGQAYNEICKTELVSIPDGPAQATTSIRYMKPVELNFMQPLQHSCLGLPGYVQFTSPLRRYSDFMVHYQVKATLRNDIPPISSGYMEASMAAFNSRVRILKKLQSECERYWILEYLRREPSERRYRVCLLRSEKNSTALVFLLEVGLQNLMDLSTQRQLGDEFFVRVVDSQPRKGWLYLKEA</sequence>
<dbReference type="InterPro" id="IPR056404">
    <property type="entry name" value="HTH_RNase_II"/>
</dbReference>
<dbReference type="Pfam" id="PF23161">
    <property type="entry name" value="HTH_RNase_II"/>
    <property type="match status" value="1"/>
</dbReference>
<feature type="domain" description="RNB" evidence="1">
    <location>
        <begin position="355"/>
        <end position="651"/>
    </location>
</feature>
<comment type="caution">
    <text evidence="2">The sequence shown here is derived from an EMBL/GenBank/DDBJ whole genome shotgun (WGS) entry which is preliminary data.</text>
</comment>
<dbReference type="SMART" id="SM00955">
    <property type="entry name" value="RNB"/>
    <property type="match status" value="1"/>
</dbReference>
<dbReference type="SUPFAM" id="SSF50249">
    <property type="entry name" value="Nucleic acid-binding proteins"/>
    <property type="match status" value="1"/>
</dbReference>
<dbReference type="PANTHER" id="PTHR23355">
    <property type="entry name" value="RIBONUCLEASE"/>
    <property type="match status" value="1"/>
</dbReference>
<evidence type="ECO:0000259" key="1">
    <source>
        <dbReference type="SMART" id="SM00955"/>
    </source>
</evidence>
<keyword evidence="3" id="KW-1185">Reference proteome</keyword>
<dbReference type="AlphaFoldDB" id="A0A9D4ZAQ6"/>
<protein>
    <recommendedName>
        <fullName evidence="1">RNB domain-containing protein</fullName>
    </recommendedName>
</protein>
<evidence type="ECO:0000313" key="3">
    <source>
        <dbReference type="Proteomes" id="UP000886520"/>
    </source>
</evidence>